<dbReference type="EMBL" id="MCFA01000028">
    <property type="protein sequence ID" value="ORY15081.1"/>
    <property type="molecule type" value="Genomic_DNA"/>
</dbReference>
<dbReference type="InterPro" id="IPR004871">
    <property type="entry name" value="RSE1/DDB1/CPSF1_C"/>
</dbReference>
<dbReference type="OrthoDB" id="6109at2759"/>
<dbReference type="PANTHER" id="PTHR10644">
    <property type="entry name" value="DNA REPAIR/RNA PROCESSING CPSF FAMILY"/>
    <property type="match status" value="1"/>
</dbReference>
<feature type="domain" description="RSE1/DDB1/CPSF1 C-terminal" evidence="1">
    <location>
        <begin position="2"/>
        <end position="339"/>
    </location>
</feature>
<dbReference type="GO" id="GO:0005634">
    <property type="term" value="C:nucleus"/>
    <property type="evidence" value="ECO:0007669"/>
    <property type="project" value="InterPro"/>
</dbReference>
<accession>A0A1Y1ZXV1</accession>
<dbReference type="Pfam" id="PF03178">
    <property type="entry name" value="CPSF_A"/>
    <property type="match status" value="1"/>
</dbReference>
<gene>
    <name evidence="2" type="ORF">BCR34DRAFT_478470</name>
</gene>
<dbReference type="STRING" id="1231657.A0A1Y1ZXV1"/>
<dbReference type="Proteomes" id="UP000193144">
    <property type="component" value="Unassembled WGS sequence"/>
</dbReference>
<proteinExistence type="predicted"/>
<dbReference type="Gene3D" id="2.130.10.10">
    <property type="entry name" value="YVTN repeat-like/Quinoprotein amine dehydrogenase"/>
    <property type="match status" value="1"/>
</dbReference>
<dbReference type="InterPro" id="IPR050358">
    <property type="entry name" value="RSE1/DDB1/CFT1"/>
</dbReference>
<evidence type="ECO:0000313" key="2">
    <source>
        <dbReference type="EMBL" id="ORY15081.1"/>
    </source>
</evidence>
<organism evidence="2 3">
    <name type="scientific">Clohesyomyces aquaticus</name>
    <dbReference type="NCBI Taxonomy" id="1231657"/>
    <lineage>
        <taxon>Eukaryota</taxon>
        <taxon>Fungi</taxon>
        <taxon>Dikarya</taxon>
        <taxon>Ascomycota</taxon>
        <taxon>Pezizomycotina</taxon>
        <taxon>Dothideomycetes</taxon>
        <taxon>Pleosporomycetidae</taxon>
        <taxon>Pleosporales</taxon>
        <taxon>Lindgomycetaceae</taxon>
        <taxon>Clohesyomyces</taxon>
    </lineage>
</organism>
<dbReference type="InterPro" id="IPR015943">
    <property type="entry name" value="WD40/YVTN_repeat-like_dom_sf"/>
</dbReference>
<dbReference type="AlphaFoldDB" id="A0A1Y1ZXV1"/>
<name>A0A1Y1ZXV1_9PLEO</name>
<evidence type="ECO:0000313" key="3">
    <source>
        <dbReference type="Proteomes" id="UP000193144"/>
    </source>
</evidence>
<feature type="non-terminal residue" evidence="2">
    <location>
        <position position="1"/>
    </location>
</feature>
<protein>
    <submittedName>
        <fullName evidence="2">Cleavage/polyadenylation specificity factor, A subunit</fullName>
    </submittedName>
</protein>
<keyword evidence="3" id="KW-1185">Reference proteome</keyword>
<comment type="caution">
    <text evidence="2">The sequence shown here is derived from an EMBL/GenBank/DDBJ whole genome shotgun (WGS) entry which is preliminary data.</text>
</comment>
<reference evidence="2 3" key="1">
    <citation type="submission" date="2016-07" db="EMBL/GenBank/DDBJ databases">
        <title>Pervasive Adenine N6-methylation of Active Genes in Fungi.</title>
        <authorList>
            <consortium name="DOE Joint Genome Institute"/>
            <person name="Mondo S.J."/>
            <person name="Dannebaum R.O."/>
            <person name="Kuo R.C."/>
            <person name="Labutti K."/>
            <person name="Haridas S."/>
            <person name="Kuo A."/>
            <person name="Salamov A."/>
            <person name="Ahrendt S.R."/>
            <person name="Lipzen A."/>
            <person name="Sullivan W."/>
            <person name="Andreopoulos W.B."/>
            <person name="Clum A."/>
            <person name="Lindquist E."/>
            <person name="Daum C."/>
            <person name="Ramamoorthy G.K."/>
            <person name="Gryganskyi A."/>
            <person name="Culley D."/>
            <person name="Magnuson J.K."/>
            <person name="James T.Y."/>
            <person name="O'Malley M.A."/>
            <person name="Stajich J.E."/>
            <person name="Spatafora J.W."/>
            <person name="Visel A."/>
            <person name="Grigoriev I.V."/>
        </authorList>
    </citation>
    <scope>NUCLEOTIDE SEQUENCE [LARGE SCALE GENOMIC DNA]</scope>
    <source>
        <strain evidence="2 3">CBS 115471</strain>
    </source>
</reference>
<sequence length="379" mass="41177">WTIIDVHEMEPQEEILCVKTLNLEISETTHERKHLIAVGTANTRGEDLATKGCIRIFEVITVVPEPGRPETDKKLRLIVKDEVKGAVSAVAELGTQGFLIMAQGQKCMVRGLKEDGTLLPVAFMDMQCHVSLLKSLGETGMLLMGDAYKGLWLTGYTEEPYKMMLFGRSRTHMDVLAAEFLPFEKTLHFIVADADMNLQVWEYNPDNPKSMSGIRLLHKSSFHTGHFPTSMTLLTSSIHMPSSSPFNTNPDPNAMDTSTSPFPPTPLQQILLTTQSGTLGLITPLSEPSYRRLSGLATFLSNCLDSAAGLNVRAWRGVESDLGGGGVVRGVVDGNLISRMGELGYGRMVEGLGKAGAEEWVVRGEREVLGGGGVFGGGV</sequence>
<dbReference type="GO" id="GO:0003676">
    <property type="term" value="F:nucleic acid binding"/>
    <property type="evidence" value="ECO:0007669"/>
    <property type="project" value="InterPro"/>
</dbReference>
<evidence type="ECO:0000259" key="1">
    <source>
        <dbReference type="Pfam" id="PF03178"/>
    </source>
</evidence>